<accession>A0A250JSR2</accession>
<dbReference type="KEGG" id="mmas:MYMAC_001748"/>
<protein>
    <submittedName>
        <fullName evidence="2">Uncharacterized protein</fullName>
    </submittedName>
</protein>
<dbReference type="Proteomes" id="UP000217343">
    <property type="component" value="Chromosome"/>
</dbReference>
<evidence type="ECO:0000313" key="2">
    <source>
        <dbReference type="EMBL" id="ATB46156.1"/>
    </source>
</evidence>
<keyword evidence="1" id="KW-0732">Signal</keyword>
<name>A0A250JSR2_9BACT</name>
<feature type="signal peptide" evidence="1">
    <location>
        <begin position="1"/>
        <end position="24"/>
    </location>
</feature>
<organism evidence="2 3">
    <name type="scientific">Corallococcus macrosporus DSM 14697</name>
    <dbReference type="NCBI Taxonomy" id="1189310"/>
    <lineage>
        <taxon>Bacteria</taxon>
        <taxon>Pseudomonadati</taxon>
        <taxon>Myxococcota</taxon>
        <taxon>Myxococcia</taxon>
        <taxon>Myxococcales</taxon>
        <taxon>Cystobacterineae</taxon>
        <taxon>Myxococcaceae</taxon>
        <taxon>Corallococcus</taxon>
    </lineage>
</organism>
<evidence type="ECO:0000256" key="1">
    <source>
        <dbReference type="SAM" id="SignalP"/>
    </source>
</evidence>
<sequence length="164" mass="17593">MTLPSKLSIAALSLSFLSPVSALAVEKTVTSQYVDTSAYLTSEADIEAWYQLTRSLNQNFDAICGDTFCEGEYSNIESLRFRCSVNDQTGQLGQCVWVFAASNEEVDPATGAVTVDAQTWSCQVPLAPSTTIQQLLTALAGTAPLYATLPNTQTTIYEGLGDCL</sequence>
<proteinExistence type="predicted"/>
<reference evidence="2 3" key="1">
    <citation type="submission" date="2017-06" db="EMBL/GenBank/DDBJ databases">
        <title>Sequencing and comparative analysis of myxobacterial genomes.</title>
        <authorList>
            <person name="Rupp O."/>
            <person name="Goesmann A."/>
            <person name="Sogaard-Andersen L."/>
        </authorList>
    </citation>
    <scope>NUCLEOTIDE SEQUENCE [LARGE SCALE GENOMIC DNA]</scope>
    <source>
        <strain evidence="2 3">DSM 14697</strain>
    </source>
</reference>
<dbReference type="AlphaFoldDB" id="A0A250JSR2"/>
<evidence type="ECO:0000313" key="3">
    <source>
        <dbReference type="Proteomes" id="UP000217343"/>
    </source>
</evidence>
<gene>
    <name evidence="2" type="ORF">MYMAC_001748</name>
</gene>
<dbReference type="EMBL" id="CP022203">
    <property type="protein sequence ID" value="ATB46156.1"/>
    <property type="molecule type" value="Genomic_DNA"/>
</dbReference>
<dbReference type="RefSeq" id="WP_095957739.1">
    <property type="nucleotide sequence ID" value="NZ_CP022203.1"/>
</dbReference>
<dbReference type="OrthoDB" id="5957117at2"/>
<keyword evidence="3" id="KW-1185">Reference proteome</keyword>
<feature type="chain" id="PRO_5013213469" evidence="1">
    <location>
        <begin position="25"/>
        <end position="164"/>
    </location>
</feature>